<dbReference type="EMBL" id="BONI01000078">
    <property type="protein sequence ID" value="GIG10028.1"/>
    <property type="molecule type" value="Genomic_DNA"/>
</dbReference>
<gene>
    <name evidence="4" type="primary">mhpD</name>
    <name evidence="4" type="ORF">Cco03nite_67280</name>
</gene>
<comment type="caution">
    <text evidence="4">The sequence shown here is derived from an EMBL/GenBank/DDBJ whole genome shotgun (WGS) entry which is preliminary data.</text>
</comment>
<dbReference type="SUPFAM" id="SSF56529">
    <property type="entry name" value="FAH"/>
    <property type="match status" value="1"/>
</dbReference>
<keyword evidence="1" id="KW-0456">Lyase</keyword>
<sequence length="286" mass="29802">MTKEPASDSSGRTAWTADHPGLPTGAVDEAVRLLREAQETRTPCAPLRERLLPVGDVATAYAVQRAMTEQAVAAGRRIVGAKIGLTNPAVQRQLGVDQPDFGVLFADMAAFDGAEVDVTRILQPKVEAEVAFVLGRDLPYEQVTVADVMRATDHLLPAIEIVGSRIANWDISIVDTVADNASSAMFVLGDRPVALADVDLRLCGMVLEHEGEPVSVGAGAACLGHPLHAVAWLAQTMAAAGTPLRAGDVILSGALGPMVPVTPGAAYEARISGLGSVRTRFSGLAG</sequence>
<dbReference type="AlphaFoldDB" id="A0A8J3KWQ6"/>
<dbReference type="PANTHER" id="PTHR30143">
    <property type="entry name" value="ACID HYDRATASE"/>
    <property type="match status" value="1"/>
</dbReference>
<dbReference type="GO" id="GO:0008684">
    <property type="term" value="F:2-oxopent-4-enoate hydratase activity"/>
    <property type="evidence" value="ECO:0007669"/>
    <property type="project" value="TreeGrafter"/>
</dbReference>
<feature type="region of interest" description="Disordered" evidence="2">
    <location>
        <begin position="1"/>
        <end position="23"/>
    </location>
</feature>
<dbReference type="InterPro" id="IPR036663">
    <property type="entry name" value="Fumarylacetoacetase_C_sf"/>
</dbReference>
<protein>
    <submittedName>
        <fullName evidence="4">2-keto-4-pentenoate hydratase</fullName>
    </submittedName>
</protein>
<organism evidence="4 5">
    <name type="scientific">Catellatospora coxensis</name>
    <dbReference type="NCBI Taxonomy" id="310354"/>
    <lineage>
        <taxon>Bacteria</taxon>
        <taxon>Bacillati</taxon>
        <taxon>Actinomycetota</taxon>
        <taxon>Actinomycetes</taxon>
        <taxon>Micromonosporales</taxon>
        <taxon>Micromonosporaceae</taxon>
        <taxon>Catellatospora</taxon>
    </lineage>
</organism>
<keyword evidence="5" id="KW-1185">Reference proteome</keyword>
<dbReference type="Gene3D" id="3.90.850.10">
    <property type="entry name" value="Fumarylacetoacetase-like, C-terminal domain"/>
    <property type="match status" value="1"/>
</dbReference>
<proteinExistence type="predicted"/>
<evidence type="ECO:0000313" key="5">
    <source>
        <dbReference type="Proteomes" id="UP000630887"/>
    </source>
</evidence>
<evidence type="ECO:0000256" key="2">
    <source>
        <dbReference type="SAM" id="MobiDB-lite"/>
    </source>
</evidence>
<dbReference type="Pfam" id="PF01557">
    <property type="entry name" value="FAA_hydrolase"/>
    <property type="match status" value="1"/>
</dbReference>
<dbReference type="InterPro" id="IPR050772">
    <property type="entry name" value="Hydratase-Decarb/MhpD_sf"/>
</dbReference>
<dbReference type="RefSeq" id="WP_203697752.1">
    <property type="nucleotide sequence ID" value="NZ_BAAALC010000045.1"/>
</dbReference>
<dbReference type="Proteomes" id="UP000630887">
    <property type="component" value="Unassembled WGS sequence"/>
</dbReference>
<feature type="domain" description="Fumarylacetoacetase-like C-terminal" evidence="3">
    <location>
        <begin position="90"/>
        <end position="281"/>
    </location>
</feature>
<accession>A0A8J3KWQ6</accession>
<evidence type="ECO:0000256" key="1">
    <source>
        <dbReference type="ARBA" id="ARBA00023239"/>
    </source>
</evidence>
<evidence type="ECO:0000259" key="3">
    <source>
        <dbReference type="Pfam" id="PF01557"/>
    </source>
</evidence>
<name>A0A8J3KWQ6_9ACTN</name>
<dbReference type="PANTHER" id="PTHR30143:SF0">
    <property type="entry name" value="2-KETO-4-PENTENOATE HYDRATASE"/>
    <property type="match status" value="1"/>
</dbReference>
<reference evidence="4 5" key="1">
    <citation type="submission" date="2021-01" db="EMBL/GenBank/DDBJ databases">
        <title>Whole genome shotgun sequence of Catellatospora coxensis NBRC 107359.</title>
        <authorList>
            <person name="Komaki H."/>
            <person name="Tamura T."/>
        </authorList>
    </citation>
    <scope>NUCLEOTIDE SEQUENCE [LARGE SCALE GENOMIC DNA]</scope>
    <source>
        <strain evidence="4 5">NBRC 107359</strain>
    </source>
</reference>
<dbReference type="InterPro" id="IPR011234">
    <property type="entry name" value="Fumarylacetoacetase-like_C"/>
</dbReference>
<dbReference type="GO" id="GO:0005737">
    <property type="term" value="C:cytoplasm"/>
    <property type="evidence" value="ECO:0007669"/>
    <property type="project" value="TreeGrafter"/>
</dbReference>
<evidence type="ECO:0000313" key="4">
    <source>
        <dbReference type="EMBL" id="GIG10028.1"/>
    </source>
</evidence>